<dbReference type="Gene3D" id="6.10.140.2190">
    <property type="match status" value="1"/>
</dbReference>
<keyword evidence="2" id="KW-1185">Reference proteome</keyword>
<sequence length="172" mass="19061">MADIVQLEEKGNLLYPKTHVSAIDNFDETVVKKSGDEEIAGVKNFKDGIQQNGKAVLTETESRALWTGGWVMNTTQTVTPKKKLTECRTGWVLRWQRILGGEVKFQDYNYTYVPKQHALDAAGMGVSCMMDSGAGDAKSVKYIYVRDENIKGHGNNSTNPSGSFVLTAVFEF</sequence>
<evidence type="ECO:0000313" key="1">
    <source>
        <dbReference type="EMBL" id="PZL70964.1"/>
    </source>
</evidence>
<dbReference type="Proteomes" id="UP000249828">
    <property type="component" value="Unassembled WGS sequence"/>
</dbReference>
<organism evidence="1 2">
    <name type="scientific">Enterococcus plantarum</name>
    <dbReference type="NCBI Taxonomy" id="1077675"/>
    <lineage>
        <taxon>Bacteria</taxon>
        <taxon>Bacillati</taxon>
        <taxon>Bacillota</taxon>
        <taxon>Bacilli</taxon>
        <taxon>Lactobacillales</taxon>
        <taxon>Enterococcaceae</taxon>
        <taxon>Enterococcus</taxon>
    </lineage>
</organism>
<proteinExistence type="predicted"/>
<dbReference type="RefSeq" id="WP_111248603.1">
    <property type="nucleotide sequence ID" value="NZ_JAFLVY010000019.1"/>
</dbReference>
<reference evidence="1 2" key="1">
    <citation type="submission" date="2017-11" db="EMBL/GenBank/DDBJ databases">
        <title>Draft genome sequence of Enterococcus plantarum TRW2 strain isolated from lettuce.</title>
        <authorList>
            <person name="Kim E.B."/>
            <person name="Marco M.L."/>
            <person name="Williams T.R."/>
            <person name="You I.H."/>
        </authorList>
    </citation>
    <scope>NUCLEOTIDE SEQUENCE [LARGE SCALE GENOMIC DNA]</scope>
    <source>
        <strain evidence="1 2">TRW2</strain>
    </source>
</reference>
<name>A0A2W3ZA46_9ENTE</name>
<protein>
    <submittedName>
        <fullName evidence="1">Uncharacterized protein</fullName>
    </submittedName>
</protein>
<dbReference type="EMBL" id="PIEU01000111">
    <property type="protein sequence ID" value="PZL70964.1"/>
    <property type="molecule type" value="Genomic_DNA"/>
</dbReference>
<evidence type="ECO:0000313" key="2">
    <source>
        <dbReference type="Proteomes" id="UP000249828"/>
    </source>
</evidence>
<gene>
    <name evidence="1" type="ORF">CI088_13870</name>
</gene>
<comment type="caution">
    <text evidence="1">The sequence shown here is derived from an EMBL/GenBank/DDBJ whole genome shotgun (WGS) entry which is preliminary data.</text>
</comment>
<accession>A0A2W3ZA46</accession>
<dbReference type="AlphaFoldDB" id="A0A2W3ZA46"/>